<dbReference type="EMBL" id="FXTB01000009">
    <property type="protein sequence ID" value="SMO84227.1"/>
    <property type="molecule type" value="Genomic_DNA"/>
</dbReference>
<evidence type="ECO:0000256" key="6">
    <source>
        <dbReference type="ARBA" id="ARBA00023077"/>
    </source>
</evidence>
<dbReference type="SUPFAM" id="SSF49464">
    <property type="entry name" value="Carboxypeptidase regulatory domain-like"/>
    <property type="match status" value="1"/>
</dbReference>
<keyword evidence="9" id="KW-0998">Cell outer membrane</keyword>
<dbReference type="GO" id="GO:0044718">
    <property type="term" value="P:siderophore transmembrane transport"/>
    <property type="evidence" value="ECO:0007669"/>
    <property type="project" value="TreeGrafter"/>
</dbReference>
<proteinExistence type="predicted"/>
<sequence>MRALILPFIFLIALNAVAQTTVTGKVTDKKGEPLVGVNIYFKDTYDGGVSDSNGNFKVSTRKKGNLTLLARFIGYKTFVQVLAEGKQQIAILLKEDTQSIDAVTVTAGTFAAGDKHKASLLKTLDIYTTAGSLGDITNALNTLPGTQQANDDGRLLVRGGDAYETRTLIDGVLAGKPYYSKVPDVKARGRFSPSLFSGVLFNTGGYSAEYGQALSSVLVLESNDLFTEDRLSLSLMSVGAELNYTEAWKNNSISILGSYTNLAPYFGMANTRLNWEKPTEALQGSVIYRHKTKKNGMLKAYFTGDGGTSRFNSDTGIDDGQYSTESTGRSYYGNVTYRQPLGQSTALKAGTSVTLDNPDIRYATQRIKNKEVNLETKLMLISEVSDGVVLKYGVSNTASDYHQQYRAHPDSVEYNPYFRDYLTAAFAEAHIQVSKNLALSSGLRWEYSSLLKRNNVAPRIGLAAATGRQSQVSASYGHFYQNPHPDELKFSSDLNFERADHYILGFQSGATNKRFLRLESYYKKYTQLVKYEGRAFYSSDYYSNKGNGYALGIDLFWRDNESVRFLEYWLSYAYVDTRRKYKSFDFRAQPDFVSRHNFSVVGKYWMSAIHCQLGATYWMASGRNWYERTAHATLSHQADLTHELNLSLSYITQFFSKPAIVHVSLSNALGTNNVYGYREGPIRNVNGSTVYLPITNYINQFAFIGIFITLI</sequence>
<dbReference type="GO" id="GO:0009279">
    <property type="term" value="C:cell outer membrane"/>
    <property type="evidence" value="ECO:0007669"/>
    <property type="project" value="UniProtKB-SubCell"/>
</dbReference>
<evidence type="ECO:0000259" key="11">
    <source>
        <dbReference type="Pfam" id="PF00593"/>
    </source>
</evidence>
<feature type="chain" id="PRO_5021702178" evidence="10">
    <location>
        <begin position="19"/>
        <end position="711"/>
    </location>
</feature>
<protein>
    <submittedName>
        <fullName evidence="12">Outer membrane cobalamin receptor protein</fullName>
    </submittedName>
</protein>
<dbReference type="PANTHER" id="PTHR30069">
    <property type="entry name" value="TONB-DEPENDENT OUTER MEMBRANE RECEPTOR"/>
    <property type="match status" value="1"/>
</dbReference>
<dbReference type="PANTHER" id="PTHR30069:SF29">
    <property type="entry name" value="HEMOGLOBIN AND HEMOGLOBIN-HAPTOGLOBIN-BINDING PROTEIN 1-RELATED"/>
    <property type="match status" value="1"/>
</dbReference>
<dbReference type="InterPro" id="IPR000531">
    <property type="entry name" value="Beta-barrel_TonB"/>
</dbReference>
<dbReference type="InterPro" id="IPR036942">
    <property type="entry name" value="Beta-barrel_TonB_sf"/>
</dbReference>
<evidence type="ECO:0000256" key="1">
    <source>
        <dbReference type="ARBA" id="ARBA00004571"/>
    </source>
</evidence>
<feature type="signal peptide" evidence="10">
    <location>
        <begin position="1"/>
        <end position="18"/>
    </location>
</feature>
<keyword evidence="7" id="KW-0472">Membrane</keyword>
<name>A0A521EJY0_SACCC</name>
<dbReference type="Pfam" id="PF13715">
    <property type="entry name" value="CarbopepD_reg_2"/>
    <property type="match status" value="1"/>
</dbReference>
<dbReference type="Gene3D" id="2.40.170.20">
    <property type="entry name" value="TonB-dependent receptor, beta-barrel domain"/>
    <property type="match status" value="1"/>
</dbReference>
<dbReference type="SUPFAM" id="SSF56935">
    <property type="entry name" value="Porins"/>
    <property type="match status" value="1"/>
</dbReference>
<dbReference type="Pfam" id="PF00593">
    <property type="entry name" value="TonB_dep_Rec_b-barrel"/>
    <property type="match status" value="1"/>
</dbReference>
<keyword evidence="3" id="KW-1134">Transmembrane beta strand</keyword>
<keyword evidence="13" id="KW-1185">Reference proteome</keyword>
<gene>
    <name evidence="12" type="ORF">SAMN06265379_10964</name>
</gene>
<reference evidence="12 13" key="1">
    <citation type="submission" date="2017-05" db="EMBL/GenBank/DDBJ databases">
        <authorList>
            <person name="Varghese N."/>
            <person name="Submissions S."/>
        </authorList>
    </citation>
    <scope>NUCLEOTIDE SEQUENCE [LARGE SCALE GENOMIC DNA]</scope>
    <source>
        <strain evidence="12 13">DSM 27040</strain>
    </source>
</reference>
<dbReference type="GO" id="GO:0015344">
    <property type="term" value="F:siderophore uptake transmembrane transporter activity"/>
    <property type="evidence" value="ECO:0007669"/>
    <property type="project" value="TreeGrafter"/>
</dbReference>
<keyword evidence="5 10" id="KW-0732">Signal</keyword>
<comment type="subcellular location">
    <subcellularLocation>
        <location evidence="1">Cell outer membrane</location>
        <topology evidence="1">Multi-pass membrane protein</topology>
    </subcellularLocation>
</comment>
<organism evidence="12 13">
    <name type="scientific">Saccharicrinis carchari</name>
    <dbReference type="NCBI Taxonomy" id="1168039"/>
    <lineage>
        <taxon>Bacteria</taxon>
        <taxon>Pseudomonadati</taxon>
        <taxon>Bacteroidota</taxon>
        <taxon>Bacteroidia</taxon>
        <taxon>Marinilabiliales</taxon>
        <taxon>Marinilabiliaceae</taxon>
        <taxon>Saccharicrinis</taxon>
    </lineage>
</organism>
<keyword evidence="8 12" id="KW-0675">Receptor</keyword>
<dbReference type="AlphaFoldDB" id="A0A521EJY0"/>
<dbReference type="Proteomes" id="UP000319040">
    <property type="component" value="Unassembled WGS sequence"/>
</dbReference>
<evidence type="ECO:0000256" key="2">
    <source>
        <dbReference type="ARBA" id="ARBA00022448"/>
    </source>
</evidence>
<accession>A0A521EJY0</accession>
<keyword evidence="2" id="KW-0813">Transport</keyword>
<dbReference type="OrthoDB" id="1075473at2"/>
<feature type="domain" description="TonB-dependent receptor-like beta-barrel" evidence="11">
    <location>
        <begin position="288"/>
        <end position="650"/>
    </location>
</feature>
<dbReference type="InterPro" id="IPR039426">
    <property type="entry name" value="TonB-dep_rcpt-like"/>
</dbReference>
<evidence type="ECO:0000256" key="3">
    <source>
        <dbReference type="ARBA" id="ARBA00022452"/>
    </source>
</evidence>
<evidence type="ECO:0000256" key="10">
    <source>
        <dbReference type="SAM" id="SignalP"/>
    </source>
</evidence>
<evidence type="ECO:0000256" key="4">
    <source>
        <dbReference type="ARBA" id="ARBA00022692"/>
    </source>
</evidence>
<dbReference type="Gene3D" id="2.60.40.1120">
    <property type="entry name" value="Carboxypeptidase-like, regulatory domain"/>
    <property type="match status" value="1"/>
</dbReference>
<evidence type="ECO:0000256" key="5">
    <source>
        <dbReference type="ARBA" id="ARBA00022729"/>
    </source>
</evidence>
<evidence type="ECO:0000313" key="12">
    <source>
        <dbReference type="EMBL" id="SMO84227.1"/>
    </source>
</evidence>
<evidence type="ECO:0000256" key="7">
    <source>
        <dbReference type="ARBA" id="ARBA00023136"/>
    </source>
</evidence>
<evidence type="ECO:0000256" key="9">
    <source>
        <dbReference type="ARBA" id="ARBA00023237"/>
    </source>
</evidence>
<evidence type="ECO:0000256" key="8">
    <source>
        <dbReference type="ARBA" id="ARBA00023170"/>
    </source>
</evidence>
<evidence type="ECO:0000313" key="13">
    <source>
        <dbReference type="Proteomes" id="UP000319040"/>
    </source>
</evidence>
<dbReference type="RefSeq" id="WP_142534262.1">
    <property type="nucleotide sequence ID" value="NZ_FXTB01000009.1"/>
</dbReference>
<keyword evidence="6" id="KW-0798">TonB box</keyword>
<keyword evidence="4" id="KW-0812">Transmembrane</keyword>
<dbReference type="InterPro" id="IPR008969">
    <property type="entry name" value="CarboxyPept-like_regulatory"/>
</dbReference>